<dbReference type="Pfam" id="PF04453">
    <property type="entry name" value="LptD"/>
    <property type="match status" value="1"/>
</dbReference>
<keyword evidence="1" id="KW-0732">Signal</keyword>
<name>A0A6M0QPX0_9RHOB</name>
<keyword evidence="1" id="KW-0472">Membrane</keyword>
<dbReference type="GO" id="GO:0043165">
    <property type="term" value="P:Gram-negative-bacterium-type cell outer membrane assembly"/>
    <property type="evidence" value="ECO:0007669"/>
    <property type="project" value="UniProtKB-UniRule"/>
</dbReference>
<dbReference type="Proteomes" id="UP000477782">
    <property type="component" value="Unassembled WGS sequence"/>
</dbReference>
<organism evidence="3 4">
    <name type="scientific">Tabrizicola oligotrophica</name>
    <dbReference type="NCBI Taxonomy" id="2710650"/>
    <lineage>
        <taxon>Bacteria</taxon>
        <taxon>Pseudomonadati</taxon>
        <taxon>Pseudomonadota</taxon>
        <taxon>Alphaproteobacteria</taxon>
        <taxon>Rhodobacterales</taxon>
        <taxon>Paracoccaceae</taxon>
        <taxon>Tabrizicola</taxon>
    </lineage>
</organism>
<dbReference type="InterPro" id="IPR050218">
    <property type="entry name" value="LptD"/>
</dbReference>
<dbReference type="HAMAP" id="MF_01411">
    <property type="entry name" value="LPS_assembly_LptD"/>
    <property type="match status" value="1"/>
</dbReference>
<evidence type="ECO:0000259" key="2">
    <source>
        <dbReference type="Pfam" id="PF04453"/>
    </source>
</evidence>
<comment type="similarity">
    <text evidence="1">Belongs to the LptD family.</text>
</comment>
<dbReference type="GO" id="GO:0009279">
    <property type="term" value="C:cell outer membrane"/>
    <property type="evidence" value="ECO:0007669"/>
    <property type="project" value="UniProtKB-SubCell"/>
</dbReference>
<dbReference type="GO" id="GO:1990351">
    <property type="term" value="C:transporter complex"/>
    <property type="evidence" value="ECO:0007669"/>
    <property type="project" value="TreeGrafter"/>
</dbReference>
<feature type="domain" description="LptD C-terminal" evidence="2">
    <location>
        <begin position="274"/>
        <end position="641"/>
    </location>
</feature>
<feature type="signal peptide" evidence="1">
    <location>
        <begin position="1"/>
        <end position="26"/>
    </location>
</feature>
<comment type="caution">
    <text evidence="1">Lacks conserved residue(s) required for the propagation of feature annotation.</text>
</comment>
<keyword evidence="4" id="KW-1185">Reference proteome</keyword>
<dbReference type="GO" id="GO:0015920">
    <property type="term" value="P:lipopolysaccharide transport"/>
    <property type="evidence" value="ECO:0007669"/>
    <property type="project" value="InterPro"/>
</dbReference>
<dbReference type="PANTHER" id="PTHR30189:SF1">
    <property type="entry name" value="LPS-ASSEMBLY PROTEIN LPTD"/>
    <property type="match status" value="1"/>
</dbReference>
<comment type="subunit">
    <text evidence="1">Component of the lipopolysaccharide transport and assembly complex.</text>
</comment>
<comment type="caution">
    <text evidence="3">The sequence shown here is derived from an EMBL/GenBank/DDBJ whole genome shotgun (WGS) entry which is preliminary data.</text>
</comment>
<dbReference type="PANTHER" id="PTHR30189">
    <property type="entry name" value="LPS-ASSEMBLY PROTEIN"/>
    <property type="match status" value="1"/>
</dbReference>
<comment type="subcellular location">
    <subcellularLocation>
        <location evidence="1">Cell outer membrane</location>
    </subcellularLocation>
</comment>
<evidence type="ECO:0000313" key="4">
    <source>
        <dbReference type="Proteomes" id="UP000477782"/>
    </source>
</evidence>
<accession>A0A6M0QPX0</accession>
<evidence type="ECO:0000256" key="1">
    <source>
        <dbReference type="HAMAP-Rule" id="MF_01411"/>
    </source>
</evidence>
<comment type="function">
    <text evidence="1">Involved in the assembly of lipopolysaccharide (LPS) at the surface of the outer membrane.</text>
</comment>
<evidence type="ECO:0000313" key="3">
    <source>
        <dbReference type="EMBL" id="NEY89181.1"/>
    </source>
</evidence>
<protein>
    <recommendedName>
        <fullName evidence="1">LPS-assembly protein LptD</fullName>
    </recommendedName>
</protein>
<gene>
    <name evidence="1" type="primary">lptD</name>
    <name evidence="3" type="ORF">G4Z14_02645</name>
</gene>
<sequence precursor="true">MADMRRLLVSLCLLATALWTSLPARAEDPATLIANTLRIESESRLVADGAVEIYYQGRRLTAHRLVYDRAADTLTIDGPITLTDGGDTVILASQAELKADLTEGILRSARVVMSQQMQMAAAEVRRIDGRYTDMSRVVASSCKICAGDPTPLWEIRAQRVVHDQQERQIYFDRASLRFGGVPVLFLPRLRIPDPSLKRANGFLMPSLQSSTTLGTGLSLPYFVTLGDSRDLTVTPFLATKGARTLELRYRQAFRTGEIELTAVGSRDALKPGQTRGLLSADGRFELPKGFELTFHGETVSDRAYLLDYGRSDKDRLTSRLEITRTRANEHISGRFLSIQSLREDEPSDSLASLFGDMTLKRRFSLGPLGGQGGLTFQTHSHTRSSDDPFDTADDADLIADGRDVLRGRIRADWRRDWIAGNGLVFGVLGEVTTDLYHIGEDATYGGTYSRTHGALAAELRWPLVKAGKAGVNHVLEPVVQLVWAPSGTEALPNEDSVLVEFDQGNLFALNRFPGSDAVERGARANIGVNYLRQDPDGWSLGLTFGRVLRADDPGQFTTGSGLAGRSSDWLAAFQIGTAAGLGLTNRFLLDDAFALTKAETLLSYDRPRFGLEAGLLFHKADPAEGRLIDTNEIVLDGRFAIGQAGWQARLMNRYDLKADRASNAGLGLSFRNECLSVDLSLSRRFTSSTSVKPTTDFSVSLELLGFGGAAPGPSRQCRG</sequence>
<dbReference type="AlphaFoldDB" id="A0A6M0QPX0"/>
<reference evidence="3 4" key="1">
    <citation type="submission" date="2020-02" db="EMBL/GenBank/DDBJ databases">
        <authorList>
            <person name="Chen W.-M."/>
        </authorList>
    </citation>
    <scope>NUCLEOTIDE SEQUENCE [LARGE SCALE GENOMIC DNA]</scope>
    <source>
        <strain evidence="3 4">KMS-5</strain>
    </source>
</reference>
<dbReference type="EMBL" id="JAAIVJ010000001">
    <property type="protein sequence ID" value="NEY89181.1"/>
    <property type="molecule type" value="Genomic_DNA"/>
</dbReference>
<keyword evidence="1" id="KW-0998">Cell outer membrane</keyword>
<dbReference type="InterPro" id="IPR020889">
    <property type="entry name" value="LipoPS_assembly_LptD"/>
</dbReference>
<dbReference type="InterPro" id="IPR007543">
    <property type="entry name" value="LptD_C"/>
</dbReference>
<proteinExistence type="inferred from homology"/>
<feature type="chain" id="PRO_5027184291" description="LPS-assembly protein LptD" evidence="1">
    <location>
        <begin position="27"/>
        <end position="719"/>
    </location>
</feature>